<keyword evidence="3 7" id="KW-0678">Repressor</keyword>
<name>A0A1M4ZHG7_9LACT</name>
<dbReference type="Proteomes" id="UP000184128">
    <property type="component" value="Unassembled WGS sequence"/>
</dbReference>
<evidence type="ECO:0000256" key="7">
    <source>
        <dbReference type="PIRNR" id="PIRNR010607"/>
    </source>
</evidence>
<evidence type="ECO:0000256" key="1">
    <source>
        <dbReference type="ARBA" id="ARBA00010189"/>
    </source>
</evidence>
<dbReference type="GO" id="GO:0003677">
    <property type="term" value="F:DNA binding"/>
    <property type="evidence" value="ECO:0007669"/>
    <property type="project" value="UniProtKB-UniRule"/>
</dbReference>
<evidence type="ECO:0000313" key="11">
    <source>
        <dbReference type="Proteomes" id="UP000184128"/>
    </source>
</evidence>
<evidence type="ECO:0000256" key="3">
    <source>
        <dbReference type="ARBA" id="ARBA00022491"/>
    </source>
</evidence>
<evidence type="ECO:0000256" key="4">
    <source>
        <dbReference type="ARBA" id="ARBA00023015"/>
    </source>
</evidence>
<proteinExistence type="inferred from homology"/>
<reference evidence="10 11" key="1">
    <citation type="submission" date="2016-11" db="EMBL/GenBank/DDBJ databases">
        <authorList>
            <person name="Jaros S."/>
            <person name="Januszkiewicz K."/>
            <person name="Wedrychowicz H."/>
        </authorList>
    </citation>
    <scope>NUCLEOTIDE SEQUENCE [LARGE SCALE GENOMIC DNA]</scope>
    <source>
        <strain evidence="10 11">DSM 15692</strain>
    </source>
</reference>
<keyword evidence="4 7" id="KW-0805">Transcription regulation</keyword>
<evidence type="ECO:0000313" key="10">
    <source>
        <dbReference type="EMBL" id="SHF17398.1"/>
    </source>
</evidence>
<dbReference type="InterPro" id="IPR041473">
    <property type="entry name" value="CtsR_C"/>
</dbReference>
<keyword evidence="5 7" id="KW-0238">DNA-binding</keyword>
<keyword evidence="6 7" id="KW-0804">Transcription</keyword>
<dbReference type="Pfam" id="PF05848">
    <property type="entry name" value="CtsR"/>
    <property type="match status" value="1"/>
</dbReference>
<feature type="domain" description="CtsR C-terminal dimerization" evidence="9">
    <location>
        <begin position="74"/>
        <end position="142"/>
    </location>
</feature>
<evidence type="ECO:0000259" key="8">
    <source>
        <dbReference type="Pfam" id="PF05848"/>
    </source>
</evidence>
<evidence type="ECO:0000256" key="6">
    <source>
        <dbReference type="ARBA" id="ARBA00023163"/>
    </source>
</evidence>
<gene>
    <name evidence="10" type="ORF">SAMN02745249_01965</name>
</gene>
<evidence type="ECO:0000256" key="2">
    <source>
        <dbReference type="ARBA" id="ARBA00014129"/>
    </source>
</evidence>
<dbReference type="Pfam" id="PF17727">
    <property type="entry name" value="CtsR_C"/>
    <property type="match status" value="1"/>
</dbReference>
<accession>A0A1M4ZHG7</accession>
<evidence type="ECO:0000256" key="5">
    <source>
        <dbReference type="ARBA" id="ARBA00023125"/>
    </source>
</evidence>
<dbReference type="InterPro" id="IPR008463">
    <property type="entry name" value="CtsR"/>
</dbReference>
<dbReference type="Gene3D" id="1.10.1200.150">
    <property type="entry name" value="Transcriptional regulator CtsR, C-terminal domain"/>
    <property type="match status" value="1"/>
</dbReference>
<dbReference type="Gene3D" id="3.30.56.130">
    <property type="entry name" value="Transcriptional regulator CtsR, winged HTH domain"/>
    <property type="match status" value="1"/>
</dbReference>
<dbReference type="InterPro" id="IPR041908">
    <property type="entry name" value="CtsR_C_sf"/>
</dbReference>
<comment type="similarity">
    <text evidence="1 7">Belongs to the CtsR family.</text>
</comment>
<feature type="domain" description="CtsR N-terminal HTH" evidence="8">
    <location>
        <begin position="1"/>
        <end position="69"/>
    </location>
</feature>
<evidence type="ECO:0000259" key="9">
    <source>
        <dbReference type="Pfam" id="PF17727"/>
    </source>
</evidence>
<dbReference type="InterPro" id="IPR040465">
    <property type="entry name" value="CtsR_N"/>
</dbReference>
<dbReference type="InterPro" id="IPR041902">
    <property type="entry name" value="CtsR_N_sf"/>
</dbReference>
<dbReference type="GO" id="GO:0006355">
    <property type="term" value="P:regulation of DNA-templated transcription"/>
    <property type="evidence" value="ECO:0007669"/>
    <property type="project" value="UniProtKB-UniRule"/>
</dbReference>
<dbReference type="EMBL" id="FQUF01000039">
    <property type="protein sequence ID" value="SHF17398.1"/>
    <property type="molecule type" value="Genomic_DNA"/>
</dbReference>
<organism evidence="10 11">
    <name type="scientific">Atopostipes suicloacalis DSM 15692</name>
    <dbReference type="NCBI Taxonomy" id="1121025"/>
    <lineage>
        <taxon>Bacteria</taxon>
        <taxon>Bacillati</taxon>
        <taxon>Bacillota</taxon>
        <taxon>Bacilli</taxon>
        <taxon>Lactobacillales</taxon>
        <taxon>Carnobacteriaceae</taxon>
        <taxon>Atopostipes</taxon>
    </lineage>
</organism>
<keyword evidence="11" id="KW-1185">Reference proteome</keyword>
<dbReference type="AlphaFoldDB" id="A0A1M4ZHG7"/>
<dbReference type="PIRSF" id="PIRSF010607">
    <property type="entry name" value="Txn_repr_CtsR"/>
    <property type="match status" value="1"/>
</dbReference>
<protein>
    <recommendedName>
        <fullName evidence="2 7">Transcriptional regulator CtsR</fullName>
    </recommendedName>
</protein>
<dbReference type="STRING" id="1121025.SAMN02745249_01965"/>
<sequence length="150" mass="17185">MSDLIEEYLKKVLQEEGKIEIQRNEIAEIFNCVPSQINYVINTRFTMQHGYDVESKRGGGGYIRIVKVQVNSNIDLLERMNQIIGNHISEKEGQVIIGTLYDNELMTNREAQIMLAAIEQQNYSGNSLIDNQLRANILLSMIELLILKNN</sequence>